<sequence length="113" mass="12705">ILKDFSQISQEKGLSPVCVLMCTVRLWPWLKLFPHNSQEKGFSPVCVLMWMVNLEDALNPFPHISQEKGFSPFWLPGPGSHLVLVWSPCFPDHPQGSLKPPPPSSLQTPPLPH</sequence>
<name>A0A8C8DVV7_9TELE</name>
<accession>A0A8C8DVV7</accession>
<feature type="region of interest" description="Disordered" evidence="1">
    <location>
        <begin position="93"/>
        <end position="113"/>
    </location>
</feature>
<reference evidence="2" key="1">
    <citation type="submission" date="2025-08" db="UniProtKB">
        <authorList>
            <consortium name="Ensembl"/>
        </authorList>
    </citation>
    <scope>IDENTIFICATION</scope>
</reference>
<organism evidence="2 3">
    <name type="scientific">Oryzias sinensis</name>
    <name type="common">Chinese medaka</name>
    <dbReference type="NCBI Taxonomy" id="183150"/>
    <lineage>
        <taxon>Eukaryota</taxon>
        <taxon>Metazoa</taxon>
        <taxon>Chordata</taxon>
        <taxon>Craniata</taxon>
        <taxon>Vertebrata</taxon>
        <taxon>Euteleostomi</taxon>
        <taxon>Actinopterygii</taxon>
        <taxon>Neopterygii</taxon>
        <taxon>Teleostei</taxon>
        <taxon>Neoteleostei</taxon>
        <taxon>Acanthomorphata</taxon>
        <taxon>Ovalentaria</taxon>
        <taxon>Atherinomorphae</taxon>
        <taxon>Beloniformes</taxon>
        <taxon>Adrianichthyidae</taxon>
        <taxon>Oryziinae</taxon>
        <taxon>Oryzias</taxon>
    </lineage>
</organism>
<evidence type="ECO:0000313" key="2">
    <source>
        <dbReference type="Ensembl" id="ENSOSIP00000033452.1"/>
    </source>
</evidence>
<reference evidence="2" key="2">
    <citation type="submission" date="2025-09" db="UniProtKB">
        <authorList>
            <consortium name="Ensembl"/>
        </authorList>
    </citation>
    <scope>IDENTIFICATION</scope>
</reference>
<evidence type="ECO:0000256" key="1">
    <source>
        <dbReference type="SAM" id="MobiDB-lite"/>
    </source>
</evidence>
<feature type="compositionally biased region" description="Pro residues" evidence="1">
    <location>
        <begin position="99"/>
        <end position="113"/>
    </location>
</feature>
<dbReference type="Ensembl" id="ENSOSIT00000035259.1">
    <property type="protein sequence ID" value="ENSOSIP00000033452.1"/>
    <property type="gene ID" value="ENSOSIG00000016915.1"/>
</dbReference>
<dbReference type="GeneTree" id="ENSGT01000000219530"/>
<dbReference type="AlphaFoldDB" id="A0A8C8DVV7"/>
<keyword evidence="3" id="KW-1185">Reference proteome</keyword>
<evidence type="ECO:0000313" key="3">
    <source>
        <dbReference type="Proteomes" id="UP000694383"/>
    </source>
</evidence>
<proteinExistence type="predicted"/>
<protein>
    <submittedName>
        <fullName evidence="2">Uncharacterized protein</fullName>
    </submittedName>
</protein>
<dbReference type="Proteomes" id="UP000694383">
    <property type="component" value="Unplaced"/>
</dbReference>